<evidence type="ECO:0000256" key="2">
    <source>
        <dbReference type="ARBA" id="ARBA00010569"/>
    </source>
</evidence>
<dbReference type="Gene3D" id="3.40.50.300">
    <property type="entry name" value="P-loop containing nucleotide triphosphate hydrolases"/>
    <property type="match status" value="1"/>
</dbReference>
<gene>
    <name evidence="10" type="ORF">C7M84_016157</name>
</gene>
<dbReference type="AlphaFoldDB" id="A0A423SNQ5"/>
<dbReference type="InterPro" id="IPR007734">
    <property type="entry name" value="Heparan_SO4_2-O-STrfase"/>
</dbReference>
<evidence type="ECO:0000313" key="10">
    <source>
        <dbReference type="EMBL" id="ROT65860.1"/>
    </source>
</evidence>
<comment type="subcellular location">
    <subcellularLocation>
        <location evidence="1">Golgi apparatus membrane</location>
        <topology evidence="1">Single-pass type II membrane protein</topology>
    </subcellularLocation>
</comment>
<reference evidence="10 11" key="1">
    <citation type="submission" date="2018-04" db="EMBL/GenBank/DDBJ databases">
        <authorList>
            <person name="Zhang X."/>
            <person name="Yuan J."/>
            <person name="Li F."/>
            <person name="Xiang J."/>
        </authorList>
    </citation>
    <scope>NUCLEOTIDE SEQUENCE [LARGE SCALE GENOMIC DNA]</scope>
    <source>
        <tissue evidence="10">Muscle</tissue>
    </source>
</reference>
<dbReference type="PANTHER" id="PTHR12129">
    <property type="entry name" value="HEPARAN SULFATE 2-O-SULFOTRANSFERASE"/>
    <property type="match status" value="1"/>
</dbReference>
<evidence type="ECO:0000256" key="4">
    <source>
        <dbReference type="ARBA" id="ARBA00022692"/>
    </source>
</evidence>
<keyword evidence="5" id="KW-0735">Signal-anchor</keyword>
<keyword evidence="4" id="KW-0812">Transmembrane</keyword>
<evidence type="ECO:0000256" key="1">
    <source>
        <dbReference type="ARBA" id="ARBA00004323"/>
    </source>
</evidence>
<evidence type="ECO:0000256" key="8">
    <source>
        <dbReference type="ARBA" id="ARBA00023136"/>
    </source>
</evidence>
<protein>
    <recommendedName>
        <fullName evidence="12">Heparan sulfate 2-O-sulfotransferase pipe</fullName>
    </recommendedName>
</protein>
<proteinExistence type="inferred from homology"/>
<dbReference type="PANTHER" id="PTHR12129:SF20">
    <property type="entry name" value="HEPARAN SULFATE 2-O-SULFOTRANSFERASE PIPE"/>
    <property type="match status" value="1"/>
</dbReference>
<evidence type="ECO:0000256" key="9">
    <source>
        <dbReference type="ARBA" id="ARBA00023180"/>
    </source>
</evidence>
<evidence type="ECO:0000256" key="3">
    <source>
        <dbReference type="ARBA" id="ARBA00022679"/>
    </source>
</evidence>
<evidence type="ECO:0000256" key="7">
    <source>
        <dbReference type="ARBA" id="ARBA00023034"/>
    </source>
</evidence>
<keyword evidence="7" id="KW-0333">Golgi apparatus</keyword>
<evidence type="ECO:0000256" key="5">
    <source>
        <dbReference type="ARBA" id="ARBA00022968"/>
    </source>
</evidence>
<comment type="similarity">
    <text evidence="2">Belongs to the sulfotransferase 3 family.</text>
</comment>
<evidence type="ECO:0000256" key="6">
    <source>
        <dbReference type="ARBA" id="ARBA00022989"/>
    </source>
</evidence>
<comment type="caution">
    <text evidence="10">The sequence shown here is derived from an EMBL/GenBank/DDBJ whole genome shotgun (WGS) entry which is preliminary data.</text>
</comment>
<accession>A0A423SNQ5</accession>
<dbReference type="Pfam" id="PF03567">
    <property type="entry name" value="Sulfotransfer_2"/>
    <property type="match status" value="1"/>
</dbReference>
<evidence type="ECO:0008006" key="12">
    <source>
        <dbReference type="Google" id="ProtNLM"/>
    </source>
</evidence>
<dbReference type="Proteomes" id="UP000283509">
    <property type="component" value="Unassembled WGS sequence"/>
</dbReference>
<dbReference type="InterPro" id="IPR005331">
    <property type="entry name" value="Sulfotransferase"/>
</dbReference>
<dbReference type="EMBL" id="QCYY01003024">
    <property type="protein sequence ID" value="ROT65860.1"/>
    <property type="molecule type" value="Genomic_DNA"/>
</dbReference>
<organism evidence="10 11">
    <name type="scientific">Penaeus vannamei</name>
    <name type="common">Whiteleg shrimp</name>
    <name type="synonym">Litopenaeus vannamei</name>
    <dbReference type="NCBI Taxonomy" id="6689"/>
    <lineage>
        <taxon>Eukaryota</taxon>
        <taxon>Metazoa</taxon>
        <taxon>Ecdysozoa</taxon>
        <taxon>Arthropoda</taxon>
        <taxon>Crustacea</taxon>
        <taxon>Multicrustacea</taxon>
        <taxon>Malacostraca</taxon>
        <taxon>Eumalacostraca</taxon>
        <taxon>Eucarida</taxon>
        <taxon>Decapoda</taxon>
        <taxon>Dendrobranchiata</taxon>
        <taxon>Penaeoidea</taxon>
        <taxon>Penaeidae</taxon>
        <taxon>Penaeus</taxon>
    </lineage>
</organism>
<keyword evidence="8" id="KW-0472">Membrane</keyword>
<keyword evidence="6" id="KW-1133">Transmembrane helix</keyword>
<keyword evidence="11" id="KW-1185">Reference proteome</keyword>
<dbReference type="OrthoDB" id="10019582at2759"/>
<dbReference type="InterPro" id="IPR027417">
    <property type="entry name" value="P-loop_NTPase"/>
</dbReference>
<dbReference type="GO" id="GO:0008146">
    <property type="term" value="F:sulfotransferase activity"/>
    <property type="evidence" value="ECO:0007669"/>
    <property type="project" value="InterPro"/>
</dbReference>
<sequence length="430" mass="48858">MAPRRYTTVTLFCLAFAVLCLYANFQLTNNRMELPPPVREFLQDQNLLQGDTLQGFMPTQRGGVESLQALLEGVNHDGGADEEQVEKELKELDLEGEEMPPLPLEEDLAEADAEGAGVEPTARNVTARDARLLIVSAVPPFRARVTSSLVKSIPFPRITLPPNHQHTLPPNHQHTLPPNHQHTLPLKHGDRNGFRVLMPLLKMQPKMGTYQRDALTKYITNAAEQEPVAFVRDMYFFDVTRMGFARPVWTALVQDPVERLVSTFLNAKEQSKHHDAGTKDRDISGLSLEQCVISRDALCWYSKGEQRALQLSFFCGQHTFCDSSAVALQRPSTKWKHQVQSVVGVLEELTLSFAVLQEYVPRYWGNATALMTRTALEREDLEIANYLREIPEKVRQYLRALLREEIDFYLFVRQRLHLQAASLGLAKQLY</sequence>
<keyword evidence="3" id="KW-0808">Transferase</keyword>
<dbReference type="GO" id="GO:0000139">
    <property type="term" value="C:Golgi membrane"/>
    <property type="evidence" value="ECO:0007669"/>
    <property type="project" value="UniProtKB-SubCell"/>
</dbReference>
<evidence type="ECO:0000313" key="11">
    <source>
        <dbReference type="Proteomes" id="UP000283509"/>
    </source>
</evidence>
<name>A0A423SNQ5_PENVA</name>
<keyword evidence="9" id="KW-0325">Glycoprotein</keyword>
<reference evidence="10 11" key="2">
    <citation type="submission" date="2019-01" db="EMBL/GenBank/DDBJ databases">
        <title>The decoding of complex shrimp genome reveals the adaptation for benthos swimmer, frequently molting mechanism and breeding impact on genome.</title>
        <authorList>
            <person name="Sun Y."/>
            <person name="Gao Y."/>
            <person name="Yu Y."/>
        </authorList>
    </citation>
    <scope>NUCLEOTIDE SEQUENCE [LARGE SCALE GENOMIC DNA]</scope>
    <source>
        <tissue evidence="10">Muscle</tissue>
    </source>
</reference>